<keyword evidence="2" id="KW-0998">Cell outer membrane</keyword>
<reference evidence="4" key="1">
    <citation type="submission" date="2021-06" db="EMBL/GenBank/DDBJ databases">
        <title>Elioraea tepida, sp. nov., a moderately thermophilic aerobic anoxygenic phototrophic bacterium isolated from an alkaline siliceous hot spring mat community in Yellowstone National Park, WY, USA.</title>
        <authorList>
            <person name="Saini M.K."/>
            <person name="Yoshida S."/>
            <person name="Sebastian A."/>
            <person name="Hirose S."/>
            <person name="Hara E."/>
            <person name="Tamaki H."/>
            <person name="Soulier N.T."/>
            <person name="Albert I."/>
            <person name="Hanada S."/>
            <person name="Bryant D.A."/>
            <person name="Tank M."/>
        </authorList>
    </citation>
    <scope>NUCLEOTIDE SEQUENCE</scope>
    <source>
        <strain evidence="4">MS-P2</strain>
    </source>
</reference>
<evidence type="ECO:0000313" key="5">
    <source>
        <dbReference type="Proteomes" id="UP000694001"/>
    </source>
</evidence>
<dbReference type="Proteomes" id="UP000694001">
    <property type="component" value="Chromosome"/>
</dbReference>
<dbReference type="InterPro" id="IPR012910">
    <property type="entry name" value="Plug_dom"/>
</dbReference>
<protein>
    <submittedName>
        <fullName evidence="4">TonB-dependent receptor plug domain-containing protein</fullName>
    </submittedName>
</protein>
<organism evidence="4 5">
    <name type="scientific">Elioraea tepida</name>
    <dbReference type="NCBI Taxonomy" id="2843330"/>
    <lineage>
        <taxon>Bacteria</taxon>
        <taxon>Pseudomonadati</taxon>
        <taxon>Pseudomonadota</taxon>
        <taxon>Alphaproteobacteria</taxon>
        <taxon>Acetobacterales</taxon>
        <taxon>Elioraeaceae</taxon>
        <taxon>Elioraea</taxon>
    </lineage>
</organism>
<keyword evidence="2" id="KW-0472">Membrane</keyword>
<dbReference type="GO" id="GO:0009279">
    <property type="term" value="C:cell outer membrane"/>
    <property type="evidence" value="ECO:0007669"/>
    <property type="project" value="UniProtKB-SubCell"/>
</dbReference>
<keyword evidence="2" id="KW-0813">Transport</keyword>
<sequence length="345" mass="36995">MVTATRIPTPLERIAAGVTVIDRRTIEERGYATLAEALTAVPGLRIRSSGGPGAEAFAFIRGAESKHTLVLIDGVPVNDPSNPGGAFDFGKDTLGDVERIEIVRGPMSTLYGSNAVGGVINIITRRATDRAVAGSAQIGAGYPREASGRVFASLRHGPVDGSISLESLSRHGSNAIADRLRLNTGERDGFRGQTGAARLGLQPAPWVRLDVFGRQRYAAYGLDGFDNAGRLVDDRNYEGRDRLGVFGGAVTLTPLGEALETRLSVVRTRYVRSLRNRPDEFSNSRTDDRSEGQRDIVSLDNTLRLPDLGPVGLAAVTFGASRRWEGLDTDTSFSSLKETDRSDGL</sequence>
<name>A0A975U391_9PROT</name>
<comment type="similarity">
    <text evidence="2">Belongs to the TonB-dependent receptor family.</text>
</comment>
<evidence type="ECO:0000256" key="1">
    <source>
        <dbReference type="ARBA" id="ARBA00022729"/>
    </source>
</evidence>
<keyword evidence="1" id="KW-0732">Signal</keyword>
<comment type="subcellular location">
    <subcellularLocation>
        <location evidence="2">Cell outer membrane</location>
        <topology evidence="2">Multi-pass membrane protein</topology>
    </subcellularLocation>
</comment>
<dbReference type="RefSeq" id="WP_218286526.1">
    <property type="nucleotide sequence ID" value="NZ_CP076448.1"/>
</dbReference>
<gene>
    <name evidence="4" type="ORF">KO353_04380</name>
</gene>
<dbReference type="GO" id="GO:0015344">
    <property type="term" value="F:siderophore uptake transmembrane transporter activity"/>
    <property type="evidence" value="ECO:0007669"/>
    <property type="project" value="TreeGrafter"/>
</dbReference>
<keyword evidence="2" id="KW-0812">Transmembrane</keyword>
<dbReference type="EMBL" id="CP076448">
    <property type="protein sequence ID" value="QXM25470.1"/>
    <property type="molecule type" value="Genomic_DNA"/>
</dbReference>
<feature type="domain" description="TonB-dependent receptor plug" evidence="3">
    <location>
        <begin position="12"/>
        <end position="119"/>
    </location>
</feature>
<dbReference type="AlphaFoldDB" id="A0A975U391"/>
<dbReference type="GO" id="GO:0044718">
    <property type="term" value="P:siderophore transmembrane transport"/>
    <property type="evidence" value="ECO:0007669"/>
    <property type="project" value="TreeGrafter"/>
</dbReference>
<dbReference type="PANTHER" id="PTHR30069:SF53">
    <property type="entry name" value="COLICIN I RECEPTOR-RELATED"/>
    <property type="match status" value="1"/>
</dbReference>
<accession>A0A975U391</accession>
<dbReference type="PANTHER" id="PTHR30069">
    <property type="entry name" value="TONB-DEPENDENT OUTER MEMBRANE RECEPTOR"/>
    <property type="match status" value="1"/>
</dbReference>
<evidence type="ECO:0000313" key="4">
    <source>
        <dbReference type="EMBL" id="QXM25470.1"/>
    </source>
</evidence>
<keyword evidence="5" id="KW-1185">Reference proteome</keyword>
<dbReference type="KEGG" id="elio:KO353_04380"/>
<keyword evidence="2" id="KW-1134">Transmembrane beta strand</keyword>
<evidence type="ECO:0000259" key="3">
    <source>
        <dbReference type="Pfam" id="PF07715"/>
    </source>
</evidence>
<dbReference type="PROSITE" id="PS52016">
    <property type="entry name" value="TONB_DEPENDENT_REC_3"/>
    <property type="match status" value="1"/>
</dbReference>
<dbReference type="Pfam" id="PF07715">
    <property type="entry name" value="Plug"/>
    <property type="match status" value="1"/>
</dbReference>
<dbReference type="InterPro" id="IPR039426">
    <property type="entry name" value="TonB-dep_rcpt-like"/>
</dbReference>
<proteinExistence type="inferred from homology"/>
<evidence type="ECO:0000256" key="2">
    <source>
        <dbReference type="PROSITE-ProRule" id="PRU01360"/>
    </source>
</evidence>
<keyword evidence="4" id="KW-0675">Receptor</keyword>